<dbReference type="InterPro" id="IPR020568">
    <property type="entry name" value="Ribosomal_Su5_D2-typ_SF"/>
</dbReference>
<evidence type="ECO:0000256" key="4">
    <source>
        <dbReference type="ARBA" id="ARBA00022840"/>
    </source>
</evidence>
<dbReference type="RefSeq" id="WP_013701275.1">
    <property type="nucleotide sequence ID" value="NC_015385.1"/>
</dbReference>
<proteinExistence type="inferred from homology"/>
<protein>
    <submittedName>
        <fullName evidence="7">Galactokinase</fullName>
        <ecNumber evidence="7">2.7.1.6</ecNumber>
    </submittedName>
</protein>
<dbReference type="HOGENOM" id="CLU_017814_2_1_12"/>
<evidence type="ECO:0000313" key="7">
    <source>
        <dbReference type="EMBL" id="AEB13985.1"/>
    </source>
</evidence>
<dbReference type="eggNOG" id="COG0153">
    <property type="taxonomic scope" value="Bacteria"/>
</dbReference>
<dbReference type="EMBL" id="CP002631">
    <property type="protein sequence ID" value="AEB13985.1"/>
    <property type="molecule type" value="Genomic_DNA"/>
</dbReference>
<evidence type="ECO:0000313" key="8">
    <source>
        <dbReference type="Proteomes" id="UP000006852"/>
    </source>
</evidence>
<keyword evidence="3" id="KW-0418">Kinase</keyword>
<reference evidence="8" key="2">
    <citation type="submission" date="2011-04" db="EMBL/GenBank/DDBJ databases">
        <title>The complete genome of chromosome of Treponema succinifaciens DSM 2489.</title>
        <authorList>
            <person name="Lucas S."/>
            <person name="Copeland A."/>
            <person name="Lapidus A."/>
            <person name="Bruce D."/>
            <person name="Goodwin L."/>
            <person name="Pitluck S."/>
            <person name="Peters L."/>
            <person name="Kyrpides N."/>
            <person name="Mavromatis K."/>
            <person name="Ivanova N."/>
            <person name="Ovchinnikova G."/>
            <person name="Teshima H."/>
            <person name="Detter J.C."/>
            <person name="Tapia R."/>
            <person name="Han C."/>
            <person name="Land M."/>
            <person name="Hauser L."/>
            <person name="Markowitz V."/>
            <person name="Cheng J.-F."/>
            <person name="Hugenholtz P."/>
            <person name="Woyke T."/>
            <person name="Wu D."/>
            <person name="Gronow S."/>
            <person name="Wellnitz S."/>
            <person name="Brambilla E."/>
            <person name="Klenk H.-P."/>
            <person name="Eisen J.A."/>
        </authorList>
    </citation>
    <scope>NUCLEOTIDE SEQUENCE [LARGE SCALE GENOMIC DNA]</scope>
    <source>
        <strain evidence="8">ATCC 33096 / DSM 2489 / 6091</strain>
    </source>
</reference>
<dbReference type="GO" id="GO:0006012">
    <property type="term" value="P:galactose metabolic process"/>
    <property type="evidence" value="ECO:0007669"/>
    <property type="project" value="TreeGrafter"/>
</dbReference>
<dbReference type="Pfam" id="PF00288">
    <property type="entry name" value="GHMP_kinases_N"/>
    <property type="match status" value="1"/>
</dbReference>
<evidence type="ECO:0000259" key="6">
    <source>
        <dbReference type="Pfam" id="PF10509"/>
    </source>
</evidence>
<dbReference type="PRINTS" id="PR00959">
    <property type="entry name" value="MEVGALKINASE"/>
</dbReference>
<dbReference type="InterPro" id="IPR036554">
    <property type="entry name" value="GHMP_kinase_C_sf"/>
</dbReference>
<keyword evidence="8" id="KW-1185">Reference proteome</keyword>
<evidence type="ECO:0000259" key="5">
    <source>
        <dbReference type="Pfam" id="PF00288"/>
    </source>
</evidence>
<evidence type="ECO:0000256" key="3">
    <source>
        <dbReference type="ARBA" id="ARBA00022777"/>
    </source>
</evidence>
<dbReference type="Gene3D" id="3.30.230.10">
    <property type="match status" value="1"/>
</dbReference>
<name>F2NVK6_TRES6</name>
<dbReference type="InterPro" id="IPR006206">
    <property type="entry name" value="Mevalonate/galactokinase"/>
</dbReference>
<dbReference type="Pfam" id="PF10509">
    <property type="entry name" value="GalKase_gal_bdg"/>
    <property type="match status" value="1"/>
</dbReference>
<dbReference type="STRING" id="869209.Tresu_1069"/>
<keyword evidence="7" id="KW-0808">Transferase</keyword>
<dbReference type="GO" id="GO:0004335">
    <property type="term" value="F:galactokinase activity"/>
    <property type="evidence" value="ECO:0007669"/>
    <property type="project" value="UniProtKB-EC"/>
</dbReference>
<dbReference type="SUPFAM" id="SSF55060">
    <property type="entry name" value="GHMP Kinase, C-terminal domain"/>
    <property type="match status" value="1"/>
</dbReference>
<dbReference type="Proteomes" id="UP000006852">
    <property type="component" value="Chromosome"/>
</dbReference>
<dbReference type="PANTHER" id="PTHR10457">
    <property type="entry name" value="MEVALONATE KINASE/GALACTOKINASE"/>
    <property type="match status" value="1"/>
</dbReference>
<feature type="domain" description="GHMP kinase N-terminal" evidence="5">
    <location>
        <begin position="115"/>
        <end position="190"/>
    </location>
</feature>
<dbReference type="InterPro" id="IPR019539">
    <property type="entry name" value="GalKase_N"/>
</dbReference>
<dbReference type="EC" id="2.7.1.6" evidence="7"/>
<feature type="domain" description="Galactokinase N-terminal" evidence="6">
    <location>
        <begin position="20"/>
        <end position="68"/>
    </location>
</feature>
<reference evidence="7 8" key="1">
    <citation type="journal article" date="2011" name="Stand. Genomic Sci.">
        <title>Complete genome sequence of Treponema succinifaciens type strain (6091).</title>
        <authorList>
            <person name="Han C."/>
            <person name="Gronow S."/>
            <person name="Teshima H."/>
            <person name="Lapidus A."/>
            <person name="Nolan M."/>
            <person name="Lucas S."/>
            <person name="Hammon N."/>
            <person name="Deshpande S."/>
            <person name="Cheng J.F."/>
            <person name="Zeytun A."/>
            <person name="Tapia R."/>
            <person name="Goodwin L."/>
            <person name="Pitluck S."/>
            <person name="Liolios K."/>
            <person name="Pagani I."/>
            <person name="Ivanova N."/>
            <person name="Mavromatis K."/>
            <person name="Mikhailova N."/>
            <person name="Huntemann M."/>
            <person name="Pati A."/>
            <person name="Chen A."/>
            <person name="Palaniappan K."/>
            <person name="Land M."/>
            <person name="Hauser L."/>
            <person name="Brambilla E.M."/>
            <person name="Rohde M."/>
            <person name="Goker M."/>
            <person name="Woyke T."/>
            <person name="Bristow J."/>
            <person name="Eisen J.A."/>
            <person name="Markowitz V."/>
            <person name="Hugenholtz P."/>
            <person name="Kyrpides N.C."/>
            <person name="Klenk H.P."/>
            <person name="Detter J.C."/>
        </authorList>
    </citation>
    <scope>NUCLEOTIDE SEQUENCE [LARGE SCALE GENOMIC DNA]</scope>
    <source>
        <strain evidence="8">ATCC 33096 / DSM 2489 / 6091</strain>
    </source>
</reference>
<dbReference type="KEGG" id="tsu:Tresu_1069"/>
<organism evidence="7 8">
    <name type="scientific">Treponema succinifaciens (strain ATCC 33096 / DSM 2489 / 6091)</name>
    <dbReference type="NCBI Taxonomy" id="869209"/>
    <lineage>
        <taxon>Bacteria</taxon>
        <taxon>Pseudomonadati</taxon>
        <taxon>Spirochaetota</taxon>
        <taxon>Spirochaetia</taxon>
        <taxon>Spirochaetales</taxon>
        <taxon>Treponemataceae</taxon>
        <taxon>Treponema</taxon>
    </lineage>
</organism>
<gene>
    <name evidence="7" type="ordered locus">Tresu_1069</name>
</gene>
<comment type="similarity">
    <text evidence="1">Belongs to the GHMP kinase family. GalK subfamily.</text>
</comment>
<keyword evidence="2" id="KW-0547">Nucleotide-binding</keyword>
<dbReference type="PANTHER" id="PTHR10457:SF7">
    <property type="entry name" value="GALACTOKINASE-RELATED"/>
    <property type="match status" value="1"/>
</dbReference>
<dbReference type="PIRSF" id="PIRSF000530">
    <property type="entry name" value="Galactokinase"/>
    <property type="match status" value="1"/>
</dbReference>
<dbReference type="SUPFAM" id="SSF54211">
    <property type="entry name" value="Ribosomal protein S5 domain 2-like"/>
    <property type="match status" value="1"/>
</dbReference>
<sequence>MSYIEKINTNGKGIMEKVREAHRKEYGVEPDVIAVAPGRFHLAGEHTWFFKDKTLSMAVNLPVYVSASLREDTSFKFYFVQLEDEKHTNLSSLKLKKEDKWANSIKSILYGFYSGGFELKGIDFTIYSEILPSAGFGITTAVKVASCWAIRELCGLKCSQDQILQVIERANKNFLGTANHSADSFAAIFSKENNLVLTDYAKKSCELVPFNFKEKTVLLTDALVPRIVTWNEDSLMQPENVLLLGELKERKANVLGGWQYEEDKAEVNEVLSVVSEDTKRRLLCVMNEHKCVLDCVNAIQKYDFSSFARSVNRSHQNMRDYDISCPEIDWILKRVHELDENPDDLRNPVNCGRITGKGFGRGIYTILRNSDVGKYKEKLEEYEKIFGFSPKCYSVKPANGVRLI</sequence>
<dbReference type="GO" id="GO:0005524">
    <property type="term" value="F:ATP binding"/>
    <property type="evidence" value="ECO:0007669"/>
    <property type="project" value="UniProtKB-KW"/>
</dbReference>
<evidence type="ECO:0000256" key="1">
    <source>
        <dbReference type="ARBA" id="ARBA00006566"/>
    </source>
</evidence>
<dbReference type="GeneID" id="302998232"/>
<dbReference type="AlphaFoldDB" id="F2NVK6"/>
<dbReference type="InterPro" id="IPR014721">
    <property type="entry name" value="Ribsml_uS5_D2-typ_fold_subgr"/>
</dbReference>
<dbReference type="Gene3D" id="3.30.70.890">
    <property type="entry name" value="GHMP kinase, C-terminal domain"/>
    <property type="match status" value="1"/>
</dbReference>
<keyword evidence="4" id="KW-0067">ATP-binding</keyword>
<dbReference type="GO" id="GO:0005829">
    <property type="term" value="C:cytosol"/>
    <property type="evidence" value="ECO:0007669"/>
    <property type="project" value="TreeGrafter"/>
</dbReference>
<accession>F2NVK6</accession>
<evidence type="ECO:0000256" key="2">
    <source>
        <dbReference type="ARBA" id="ARBA00022741"/>
    </source>
</evidence>
<dbReference type="InterPro" id="IPR006204">
    <property type="entry name" value="GHMP_kinase_N_dom"/>
</dbReference>